<name>A0ABM8A8R6_9DEIO</name>
<gene>
    <name evidence="1" type="ORF">DAETH_00580</name>
</gene>
<proteinExistence type="predicted"/>
<reference evidence="1" key="1">
    <citation type="submission" date="2022-07" db="EMBL/GenBank/DDBJ databases">
        <title>Complete Genome Sequence of the Radioresistant Bacterium Deinococcus aetherius ST0316, Isolated from the Air Dust collected in Lower Stratosphere above Japan.</title>
        <authorList>
            <person name="Satoh K."/>
            <person name="Hagiwara K."/>
            <person name="Katsumata K."/>
            <person name="Kubo A."/>
            <person name="Yokobori S."/>
            <person name="Yamagishi A."/>
            <person name="Oono Y."/>
            <person name="Narumi I."/>
        </authorList>
    </citation>
    <scope>NUCLEOTIDE SEQUENCE</scope>
    <source>
        <strain evidence="1">ST0316</strain>
    </source>
</reference>
<protein>
    <recommendedName>
        <fullName evidence="3">Peptidase S74 domain-containing protein</fullName>
    </recommendedName>
</protein>
<accession>A0ABM8A8R6</accession>
<sequence>MSDPDRELNFARTILGERPFRDVPDEEVLRESERLLSEWMSGEARLERPKLYDHYALLLVALVRRVRELEARVTALEERA</sequence>
<organism evidence="1 2">
    <name type="scientific">Deinococcus aetherius</name>
    <dbReference type="NCBI Taxonomy" id="200252"/>
    <lineage>
        <taxon>Bacteria</taxon>
        <taxon>Thermotogati</taxon>
        <taxon>Deinococcota</taxon>
        <taxon>Deinococci</taxon>
        <taxon>Deinococcales</taxon>
        <taxon>Deinococcaceae</taxon>
        <taxon>Deinococcus</taxon>
    </lineage>
</organism>
<evidence type="ECO:0008006" key="3">
    <source>
        <dbReference type="Google" id="ProtNLM"/>
    </source>
</evidence>
<evidence type="ECO:0000313" key="1">
    <source>
        <dbReference type="EMBL" id="BDP40089.1"/>
    </source>
</evidence>
<keyword evidence="2" id="KW-1185">Reference proteome</keyword>
<dbReference type="EMBL" id="AP026560">
    <property type="protein sequence ID" value="BDP40089.1"/>
    <property type="molecule type" value="Genomic_DNA"/>
</dbReference>
<evidence type="ECO:0000313" key="2">
    <source>
        <dbReference type="Proteomes" id="UP001064971"/>
    </source>
</evidence>
<dbReference type="Proteomes" id="UP001064971">
    <property type="component" value="Chromosome"/>
</dbReference>
<dbReference type="RefSeq" id="WP_264775979.1">
    <property type="nucleotide sequence ID" value="NZ_AP026560.1"/>
</dbReference>